<dbReference type="Pfam" id="PF13590">
    <property type="entry name" value="DUF4136"/>
    <property type="match status" value="1"/>
</dbReference>
<keyword evidence="4" id="KW-1185">Reference proteome</keyword>
<evidence type="ECO:0000313" key="4">
    <source>
        <dbReference type="Proteomes" id="UP000635316"/>
    </source>
</evidence>
<protein>
    <submittedName>
        <fullName evidence="3">DUF4136 domain-containing protein</fullName>
    </submittedName>
</protein>
<sequence length="218" mass="25170">MNTVFSKPSLRIFLMAASVLLLTACSTTQRFTTQTTSFQQWPANAQGQLYRFEADTRQELEKSSYENLLRNQMWKTGLVEALGSQKARFEVSFAYGIQNRQQLVRENDPFYDPFFYPSFNFGWGWGHRHPFYSGVGFAMAPQYRYVQASYNQYQLHVSIRDLNNRGTEVYQATVLADSNKVNLTQVMPFLTASVFDGFPGQNGQVRKINFDLDKNELN</sequence>
<gene>
    <name evidence="3" type="ORF">JHL22_07475</name>
</gene>
<accession>A0ABS1EB14</accession>
<comment type="caution">
    <text evidence="3">The sequence shown here is derived from an EMBL/GenBank/DDBJ whole genome shotgun (WGS) entry which is preliminary data.</text>
</comment>
<evidence type="ECO:0000256" key="1">
    <source>
        <dbReference type="SAM" id="SignalP"/>
    </source>
</evidence>
<feature type="chain" id="PRO_5047525507" evidence="1">
    <location>
        <begin position="24"/>
        <end position="218"/>
    </location>
</feature>
<name>A0ABS1EB14_9BURK</name>
<dbReference type="InterPro" id="IPR025411">
    <property type="entry name" value="DUF4136"/>
</dbReference>
<dbReference type="EMBL" id="JAENGP010000007">
    <property type="protein sequence ID" value="MBK1781054.1"/>
    <property type="molecule type" value="Genomic_DNA"/>
</dbReference>
<evidence type="ECO:0000259" key="2">
    <source>
        <dbReference type="Pfam" id="PF13590"/>
    </source>
</evidence>
<reference evidence="3 4" key="1">
    <citation type="submission" date="2020-12" db="EMBL/GenBank/DDBJ databases">
        <authorList>
            <person name="Lu T."/>
            <person name="Wang Q."/>
            <person name="Han X."/>
        </authorList>
    </citation>
    <scope>NUCLEOTIDE SEQUENCE [LARGE SCALE GENOMIC DNA]</scope>
    <source>
        <strain evidence="3 4">WQ 585</strain>
    </source>
</reference>
<feature type="domain" description="DUF4136" evidence="2">
    <location>
        <begin position="35"/>
        <end position="200"/>
    </location>
</feature>
<dbReference type="RefSeq" id="WP_200235546.1">
    <property type="nucleotide sequence ID" value="NZ_JAENGP010000007.1"/>
</dbReference>
<proteinExistence type="predicted"/>
<feature type="signal peptide" evidence="1">
    <location>
        <begin position="1"/>
        <end position="23"/>
    </location>
</feature>
<keyword evidence="1" id="KW-0732">Signal</keyword>
<dbReference type="Proteomes" id="UP000635316">
    <property type="component" value="Unassembled WGS sequence"/>
</dbReference>
<evidence type="ECO:0000313" key="3">
    <source>
        <dbReference type="EMBL" id="MBK1781054.1"/>
    </source>
</evidence>
<organism evidence="3 4">
    <name type="scientific">Advenella mandrilli</name>
    <dbReference type="NCBI Taxonomy" id="2800330"/>
    <lineage>
        <taxon>Bacteria</taxon>
        <taxon>Pseudomonadati</taxon>
        <taxon>Pseudomonadota</taxon>
        <taxon>Betaproteobacteria</taxon>
        <taxon>Burkholderiales</taxon>
        <taxon>Alcaligenaceae</taxon>
    </lineage>
</organism>
<dbReference type="PROSITE" id="PS51257">
    <property type="entry name" value="PROKAR_LIPOPROTEIN"/>
    <property type="match status" value="1"/>
</dbReference>